<evidence type="ECO:0000256" key="1">
    <source>
        <dbReference type="ARBA" id="ARBA00022729"/>
    </source>
</evidence>
<evidence type="ECO:0000256" key="2">
    <source>
        <dbReference type="ARBA" id="ARBA00022801"/>
    </source>
</evidence>
<evidence type="ECO:0000256" key="3">
    <source>
        <dbReference type="SAM" id="SignalP"/>
    </source>
</evidence>
<gene>
    <name evidence="5" type="ORF">ACFSR3_13495</name>
</gene>
<dbReference type="Pfam" id="PF00149">
    <property type="entry name" value="Metallophos"/>
    <property type="match status" value="1"/>
</dbReference>
<dbReference type="PANTHER" id="PTHR10161">
    <property type="entry name" value="TARTRATE-RESISTANT ACID PHOSPHATASE TYPE 5"/>
    <property type="match status" value="1"/>
</dbReference>
<dbReference type="InterPro" id="IPR051558">
    <property type="entry name" value="Metallophosphoesterase_PAP"/>
</dbReference>
<dbReference type="EMBL" id="JBHUMD010000027">
    <property type="protein sequence ID" value="MFD2603074.1"/>
    <property type="molecule type" value="Genomic_DNA"/>
</dbReference>
<sequence>MKFFWRNIIVKANIKLLVFLFIALVLNSCATHKPQYGKAVLTPVKDSTETTASESMQSIFLVGDAGYATHPNSQQLLAKVAERLKTSGKNTTLLYLGDNIYPLGMPPKNAGEERKEAEASLNSQMALASVFDGKTYFIPGNHDWYYGLKGLEEEEAFIKLGLKEKKAFLPGKGCGINDVKLGDSTLLITIDSQWYIEDWDKYPTINDDCTLKTREDLFEELEGLLNKNSDKTILLAIHHPLLSNGTHGGQFSLEKNLFPFQSKIPLPVLGSVINLLRKTSGASTQDQQSPIYATLSKRIKTLIQDKDNVIVVSGHDHNLQYIYFENIHQIISGSGSKEEAARAIYDNDFSYGGNGYAVVDILKNGNSKVTYYGVKDNVETKLFETPLLKKPEPFTTTYPNTFPATVTTSVYTPEMTKRSGVYSFLMGTHYRQYFSLPITVPSASLDTLYGGLTPGRAGGGHQSMSVRLLDKNGKEYVMRGVKKSATRFLQAVAFKTRYIGDSYEGTYVEDFLLDFYTTNHPYTPFIMDDLAEAAGIYHTNPELYYIPKQNALKEFNIEYGDQLYMVEERPSDEHKDLGSFGKPDAIESTDDVLLNLQKDKKYVIDEPTYIKARLFDMLTGDWDRHSDQWRWSRFNTKDSIYYRPIPRDRDQAFAKYGGVALTLIMTAPPLRHMRSFKERIPSIKWFNMEAYPQDLAFITKSGESVWIKATQELQNELNDEAIEKAFAGLPQEVQDETIAKIKETLKKRRSDLQKYALEYREVLLKTVLIAGTDKKERFSITRMPHGNTQVKMYCIKKDGTEILTLDKTYNKRETKEIWIYGLDDDDIYEVTGKPEKAISIRLLGGQNNDTYNIQNGKKVKVYDFKSKPNTYTVDHKTRLLLTNDYETNSYDYKKPKYNVWTLYPTIGYNPDDGVKMGAAGGYTINNFNRRPFSQKHEVKANYYFATNGFELIYKGKFMNVASKWNIGLDALYTSPNFSINYFGNGNETLNFDDDLGMDYNRVKLQVFRAAPSLFRNGRNNSTVEFQIPFESIEVDETAGRFVNQPGALNDYLYEHRQFMGATARYSFSSYDNKSLPALGLEFNLLGGWKTSLDQLERNFPYLESYLNIVHKISHDDVFIFATSFKTKLLFNNNYEFYQAATLGADTGLRGYRQQRFTGKQGYVQSSDLRLMLGRWKSAFLPMQYGILGGFDYGRVWLENDDSRKWHNSYGGGIWVNAAGAATARVTYFQGSEGGRVAFGFSFGF</sequence>
<keyword evidence="2" id="KW-0378">Hydrolase</keyword>
<dbReference type="InterPro" id="IPR029052">
    <property type="entry name" value="Metallo-depent_PP-like"/>
</dbReference>
<dbReference type="Proteomes" id="UP001597480">
    <property type="component" value="Unassembled WGS sequence"/>
</dbReference>
<accession>A0ABW5NY73</accession>
<feature type="signal peptide" evidence="3">
    <location>
        <begin position="1"/>
        <end position="30"/>
    </location>
</feature>
<feature type="domain" description="Calcineurin-like phosphoesterase" evidence="4">
    <location>
        <begin position="61"/>
        <end position="317"/>
    </location>
</feature>
<dbReference type="PANTHER" id="PTHR10161:SF14">
    <property type="entry name" value="TARTRATE-RESISTANT ACID PHOSPHATASE TYPE 5"/>
    <property type="match status" value="1"/>
</dbReference>
<organism evidence="5 6">
    <name type="scientific">Flavobacterium suzhouense</name>
    <dbReference type="NCBI Taxonomy" id="1529638"/>
    <lineage>
        <taxon>Bacteria</taxon>
        <taxon>Pseudomonadati</taxon>
        <taxon>Bacteroidota</taxon>
        <taxon>Flavobacteriia</taxon>
        <taxon>Flavobacteriales</taxon>
        <taxon>Flavobacteriaceae</taxon>
        <taxon>Flavobacterium</taxon>
    </lineage>
</organism>
<comment type="caution">
    <text evidence="5">The sequence shown here is derived from an EMBL/GenBank/DDBJ whole genome shotgun (WGS) entry which is preliminary data.</text>
</comment>
<keyword evidence="1 3" id="KW-0732">Signal</keyword>
<evidence type="ECO:0000313" key="6">
    <source>
        <dbReference type="Proteomes" id="UP001597480"/>
    </source>
</evidence>
<dbReference type="RefSeq" id="WP_379821675.1">
    <property type="nucleotide sequence ID" value="NZ_JBHUMD010000027.1"/>
</dbReference>
<protein>
    <submittedName>
        <fullName evidence="5">Metallophosphoesterase</fullName>
    </submittedName>
</protein>
<proteinExistence type="predicted"/>
<evidence type="ECO:0000313" key="5">
    <source>
        <dbReference type="EMBL" id="MFD2603074.1"/>
    </source>
</evidence>
<name>A0ABW5NY73_9FLAO</name>
<evidence type="ECO:0000259" key="4">
    <source>
        <dbReference type="Pfam" id="PF00149"/>
    </source>
</evidence>
<keyword evidence="6" id="KW-1185">Reference proteome</keyword>
<dbReference type="SUPFAM" id="SSF56300">
    <property type="entry name" value="Metallo-dependent phosphatases"/>
    <property type="match status" value="1"/>
</dbReference>
<feature type="chain" id="PRO_5046362234" evidence="3">
    <location>
        <begin position="31"/>
        <end position="1244"/>
    </location>
</feature>
<dbReference type="InterPro" id="IPR004843">
    <property type="entry name" value="Calcineurin-like_PHP"/>
</dbReference>
<dbReference type="Gene3D" id="3.60.21.10">
    <property type="match status" value="1"/>
</dbReference>
<reference evidence="6" key="1">
    <citation type="journal article" date="2019" name="Int. J. Syst. Evol. Microbiol.">
        <title>The Global Catalogue of Microorganisms (GCM) 10K type strain sequencing project: providing services to taxonomists for standard genome sequencing and annotation.</title>
        <authorList>
            <consortium name="The Broad Institute Genomics Platform"/>
            <consortium name="The Broad Institute Genome Sequencing Center for Infectious Disease"/>
            <person name="Wu L."/>
            <person name="Ma J."/>
        </authorList>
    </citation>
    <scope>NUCLEOTIDE SEQUENCE [LARGE SCALE GENOMIC DNA]</scope>
    <source>
        <strain evidence="6">KCTC 42107</strain>
    </source>
</reference>